<protein>
    <submittedName>
        <fullName evidence="1">DUF4065 domain-containing protein</fullName>
    </submittedName>
</protein>
<gene>
    <name evidence="1" type="ORF">PQG83_18445</name>
</gene>
<dbReference type="AlphaFoldDB" id="A0AA96GI21"/>
<keyword evidence="2" id="KW-1185">Reference proteome</keyword>
<name>A0AA96GI21_9BACT</name>
<dbReference type="RefSeq" id="WP_312744181.1">
    <property type="nucleotide sequence ID" value="NZ_CP116968.1"/>
</dbReference>
<proteinExistence type="predicted"/>
<dbReference type="Proteomes" id="UP001302494">
    <property type="component" value="Chromosome"/>
</dbReference>
<evidence type="ECO:0000313" key="2">
    <source>
        <dbReference type="Proteomes" id="UP001302494"/>
    </source>
</evidence>
<organism evidence="1 2">
    <name type="scientific">Candidatus Nitrospira neomarina</name>
    <dbReference type="NCBI Taxonomy" id="3020899"/>
    <lineage>
        <taxon>Bacteria</taxon>
        <taxon>Pseudomonadati</taxon>
        <taxon>Nitrospirota</taxon>
        <taxon>Nitrospiria</taxon>
        <taxon>Nitrospirales</taxon>
        <taxon>Nitrospiraceae</taxon>
        <taxon>Nitrospira</taxon>
    </lineage>
</organism>
<dbReference type="KEGG" id="nneo:PQG83_18445"/>
<accession>A0AA96GI21</accession>
<sequence length="186" mass="20811">MRKPSEVTGDRALLIYTLHLTESMGLMSDVKLQQLLFLCELQMLGKGLKGLHFEFVRFPYGAFSKDVDNDLLFLRKKERIENFDVTEQAEGVVGLVEKIMKEPEANQQVMEIIQTVVEKYGPMDTSAIMSAVEAVELGPADNPEQKLAIRDISFHTIMLVPSRIEATEAITLSSAQVKSLNTAMGY</sequence>
<evidence type="ECO:0000313" key="1">
    <source>
        <dbReference type="EMBL" id="WNM61702.1"/>
    </source>
</evidence>
<reference evidence="1 2" key="1">
    <citation type="submission" date="2023-01" db="EMBL/GenBank/DDBJ databases">
        <title>Cultivation and genomic characterization of new, ubiquitous marine nitrite-oxidizing bacteria from the Nitrospirales.</title>
        <authorList>
            <person name="Mueller A.J."/>
            <person name="Daebeler A."/>
            <person name="Herbold C.W."/>
            <person name="Kirkegaard R.H."/>
            <person name="Daims H."/>
        </authorList>
    </citation>
    <scope>NUCLEOTIDE SEQUENCE [LARGE SCALE GENOMIC DNA]</scope>
    <source>
        <strain evidence="1 2">DK</strain>
    </source>
</reference>
<dbReference type="EMBL" id="CP116968">
    <property type="protein sequence ID" value="WNM61702.1"/>
    <property type="molecule type" value="Genomic_DNA"/>
</dbReference>